<name>A0A7I8D891_9BACL</name>
<dbReference type="Proteomes" id="UP000593802">
    <property type="component" value="Chromosome"/>
</dbReference>
<dbReference type="PANTHER" id="PTHR40067">
    <property type="entry name" value="UPF0297 PROTEIN YRZL"/>
    <property type="match status" value="1"/>
</dbReference>
<reference evidence="3 4" key="1">
    <citation type="submission" date="2020-08" db="EMBL/GenBank/DDBJ databases">
        <title>Complete Genome Sequence of Effusibacillus dendaii Strain skT53, Isolated from Farmland soil.</title>
        <authorList>
            <person name="Konishi T."/>
            <person name="Kawasaki H."/>
        </authorList>
    </citation>
    <scope>NUCLEOTIDE SEQUENCE [LARGE SCALE GENOMIC DNA]</scope>
    <source>
        <strain evidence="4">skT53</strain>
    </source>
</reference>
<dbReference type="NCBIfam" id="NF003997">
    <property type="entry name" value="PRK05473.1"/>
    <property type="match status" value="1"/>
</dbReference>
<protein>
    <recommendedName>
        <fullName evidence="2">UPF0297 protein skT53_12800</fullName>
    </recommendedName>
</protein>
<dbReference type="Pfam" id="PF06135">
    <property type="entry name" value="IreB"/>
    <property type="match status" value="1"/>
</dbReference>
<gene>
    <name evidence="3" type="ORF">skT53_12800</name>
</gene>
<accession>A0A7I8D891</accession>
<sequence length="86" mass="9783">MTSNLDKTMMFSGNREEPNEAQKALLKAYQALKVKGYNPIHQIVGYLISGDPAYITSHDDARNTIRKVERDDLIEELVRAYLADRA</sequence>
<organism evidence="3 4">
    <name type="scientific">Effusibacillus dendaii</name>
    <dbReference type="NCBI Taxonomy" id="2743772"/>
    <lineage>
        <taxon>Bacteria</taxon>
        <taxon>Bacillati</taxon>
        <taxon>Bacillota</taxon>
        <taxon>Bacilli</taxon>
        <taxon>Bacillales</taxon>
        <taxon>Alicyclobacillaceae</taxon>
        <taxon>Effusibacillus</taxon>
    </lineage>
</organism>
<dbReference type="PIRSF" id="PIRSF037258">
    <property type="entry name" value="DUF965_bac"/>
    <property type="match status" value="1"/>
</dbReference>
<evidence type="ECO:0000256" key="2">
    <source>
        <dbReference type="HAMAP-Rule" id="MF_01507"/>
    </source>
</evidence>
<dbReference type="RefSeq" id="WP_200760310.1">
    <property type="nucleotide sequence ID" value="NZ_AP023366.1"/>
</dbReference>
<dbReference type="HAMAP" id="MF_01507">
    <property type="entry name" value="UPF0297"/>
    <property type="match status" value="1"/>
</dbReference>
<comment type="similarity">
    <text evidence="1 2">Belongs to the UPF0297 family.</text>
</comment>
<dbReference type="InterPro" id="IPR009309">
    <property type="entry name" value="IreB"/>
</dbReference>
<keyword evidence="4" id="KW-1185">Reference proteome</keyword>
<dbReference type="AlphaFoldDB" id="A0A7I8D891"/>
<evidence type="ECO:0000313" key="4">
    <source>
        <dbReference type="Proteomes" id="UP000593802"/>
    </source>
</evidence>
<dbReference type="PANTHER" id="PTHR40067:SF1">
    <property type="entry name" value="UPF0297 PROTEIN YRZL"/>
    <property type="match status" value="1"/>
</dbReference>
<evidence type="ECO:0000256" key="1">
    <source>
        <dbReference type="ARBA" id="ARBA00010888"/>
    </source>
</evidence>
<evidence type="ECO:0000313" key="3">
    <source>
        <dbReference type="EMBL" id="BCJ86295.1"/>
    </source>
</evidence>
<dbReference type="EMBL" id="AP023366">
    <property type="protein sequence ID" value="BCJ86295.1"/>
    <property type="molecule type" value="Genomic_DNA"/>
</dbReference>
<dbReference type="KEGG" id="eff:skT53_12800"/>
<proteinExistence type="inferred from homology"/>